<dbReference type="EMBL" id="OX365771">
    <property type="protein sequence ID" value="CAI4036542.1"/>
    <property type="molecule type" value="Genomic_DNA"/>
</dbReference>
<dbReference type="GeneID" id="80921450"/>
<evidence type="ECO:0000256" key="2">
    <source>
        <dbReference type="ARBA" id="ARBA00023315"/>
    </source>
</evidence>
<gene>
    <name evidence="4" type="primary">SMKI15G3900</name>
    <name evidence="4" type="ORF">SMKI_15G3900</name>
</gene>
<dbReference type="RefSeq" id="XP_056079661.1">
    <property type="nucleotide sequence ID" value="XM_056225888.1"/>
</dbReference>
<dbReference type="Pfam" id="PF00583">
    <property type="entry name" value="Acetyltransf_1"/>
    <property type="match status" value="1"/>
</dbReference>
<sequence length="176" mass="19874">MGRDICTLDNVYANNLGMLSKLAHVTQPNLYQDTFFTALFAEDMPVTKNKKSSSKKDVRFTQLAYYSEIPVGGLVVKLVPKKQNELSLKGIQIEFLGVLPNYRHKSIGSKLLKFAEEKCSECHQHNVFVYIPATDSTVKQWFIAHGFEQHGETINKFIKDVVGGEQDAVLLKKHIS</sequence>
<accession>A0AA35NF55</accession>
<dbReference type="GO" id="GO:0031415">
    <property type="term" value="C:NatA complex"/>
    <property type="evidence" value="ECO:0007669"/>
    <property type="project" value="TreeGrafter"/>
</dbReference>
<organism evidence="4 5">
    <name type="scientific">Saccharomyces mikatae IFO 1815</name>
    <dbReference type="NCBI Taxonomy" id="226126"/>
    <lineage>
        <taxon>Eukaryota</taxon>
        <taxon>Fungi</taxon>
        <taxon>Dikarya</taxon>
        <taxon>Ascomycota</taxon>
        <taxon>Saccharomycotina</taxon>
        <taxon>Saccharomycetes</taxon>
        <taxon>Saccharomycetales</taxon>
        <taxon>Saccharomycetaceae</taxon>
        <taxon>Saccharomyces</taxon>
    </lineage>
</organism>
<reference evidence="4" key="1">
    <citation type="submission" date="2022-10" db="EMBL/GenBank/DDBJ databases">
        <authorList>
            <person name="Byrne P K."/>
        </authorList>
    </citation>
    <scope>NUCLEOTIDE SEQUENCE</scope>
    <source>
        <strain evidence="4">IFO1815</strain>
    </source>
</reference>
<dbReference type="PANTHER" id="PTHR42919">
    <property type="entry name" value="N-ALPHA-ACETYLTRANSFERASE"/>
    <property type="match status" value="1"/>
</dbReference>
<dbReference type="InterPro" id="IPR016181">
    <property type="entry name" value="Acyl_CoA_acyltransferase"/>
</dbReference>
<dbReference type="PANTHER" id="PTHR42919:SF8">
    <property type="entry name" value="N-ALPHA-ACETYLTRANSFERASE 50"/>
    <property type="match status" value="1"/>
</dbReference>
<dbReference type="GO" id="GO:0016747">
    <property type="term" value="F:acyltransferase activity, transferring groups other than amino-acyl groups"/>
    <property type="evidence" value="ECO:0007669"/>
    <property type="project" value="InterPro"/>
</dbReference>
<keyword evidence="2" id="KW-0012">Acyltransferase</keyword>
<dbReference type="InterPro" id="IPR000182">
    <property type="entry name" value="GNAT_dom"/>
</dbReference>
<evidence type="ECO:0000259" key="3">
    <source>
        <dbReference type="PROSITE" id="PS51186"/>
    </source>
</evidence>
<keyword evidence="1" id="KW-0808">Transferase</keyword>
<dbReference type="AlphaFoldDB" id="A0AA35NF55"/>
<dbReference type="PROSITE" id="PS51186">
    <property type="entry name" value="GNAT"/>
    <property type="match status" value="1"/>
</dbReference>
<evidence type="ECO:0000313" key="4">
    <source>
        <dbReference type="EMBL" id="CAI4036542.1"/>
    </source>
</evidence>
<dbReference type="GO" id="GO:0007064">
    <property type="term" value="P:mitotic sister chromatid cohesion"/>
    <property type="evidence" value="ECO:0007669"/>
    <property type="project" value="TreeGrafter"/>
</dbReference>
<dbReference type="Proteomes" id="UP001161438">
    <property type="component" value="Chromosome 15"/>
</dbReference>
<evidence type="ECO:0000256" key="1">
    <source>
        <dbReference type="ARBA" id="ARBA00022679"/>
    </source>
</evidence>
<dbReference type="InterPro" id="IPR051556">
    <property type="entry name" value="N-term/lysine_N-AcTrnsfr"/>
</dbReference>
<feature type="domain" description="N-acetyltransferase" evidence="3">
    <location>
        <begin position="9"/>
        <end position="176"/>
    </location>
</feature>
<protein>
    <recommendedName>
        <fullName evidence="3">N-acetyltransferase domain-containing protein</fullName>
    </recommendedName>
</protein>
<proteinExistence type="predicted"/>
<dbReference type="CDD" id="cd04301">
    <property type="entry name" value="NAT_SF"/>
    <property type="match status" value="1"/>
</dbReference>
<dbReference type="Gene3D" id="3.40.630.30">
    <property type="match status" value="1"/>
</dbReference>
<evidence type="ECO:0000313" key="5">
    <source>
        <dbReference type="Proteomes" id="UP001161438"/>
    </source>
</evidence>
<name>A0AA35NF55_SACMI</name>
<keyword evidence="5" id="KW-1185">Reference proteome</keyword>
<dbReference type="SUPFAM" id="SSF55729">
    <property type="entry name" value="Acyl-CoA N-acyltransferases (Nat)"/>
    <property type="match status" value="1"/>
</dbReference>